<dbReference type="InterPro" id="IPR013806">
    <property type="entry name" value="Kringle-like"/>
</dbReference>
<evidence type="ECO:0000313" key="3">
    <source>
        <dbReference type="Proteomes" id="UP000677054"/>
    </source>
</evidence>
<dbReference type="OrthoDB" id="1915767at2759"/>
<proteinExistence type="predicted"/>
<sequence>MRGKYLRTKFLATSSSTVDHGGGGSLPYTKPSEFPDDLHENHNYFRNPNGDEEVWCYKSSEFTMSDEFLPEISSQDLDIFNEVEWGAIHICEEHPQLFRDLENMEGRGERRRREIDDGHNIDNDRVPIIEFTIEEIGNNNFKRFNALQRVFRARFEESEFSGSPIWSGGLFTYVRRTLNSSVIWKTWKGEDREDDARVTMSIILTMIGSRSSNSPSKKLEITISNDLMHSRECFELASKKANSQDHP</sequence>
<evidence type="ECO:0000256" key="1">
    <source>
        <dbReference type="ARBA" id="ARBA00023157"/>
    </source>
</evidence>
<dbReference type="EMBL" id="CAJPEV010000936">
    <property type="protein sequence ID" value="CAG0889620.1"/>
    <property type="molecule type" value="Genomic_DNA"/>
</dbReference>
<gene>
    <name evidence="2" type="ORF">DSTB1V02_LOCUS5592</name>
</gene>
<dbReference type="Proteomes" id="UP000677054">
    <property type="component" value="Unassembled WGS sequence"/>
</dbReference>
<reference evidence="2" key="1">
    <citation type="submission" date="2020-11" db="EMBL/GenBank/DDBJ databases">
        <authorList>
            <person name="Tran Van P."/>
        </authorList>
    </citation>
    <scope>NUCLEOTIDE SEQUENCE</scope>
</reference>
<dbReference type="SUPFAM" id="SSF57440">
    <property type="entry name" value="Kringle-like"/>
    <property type="match status" value="1"/>
</dbReference>
<keyword evidence="3" id="KW-1185">Reference proteome</keyword>
<dbReference type="Gene3D" id="2.40.20.10">
    <property type="entry name" value="Plasminogen Kringle 4"/>
    <property type="match status" value="1"/>
</dbReference>
<dbReference type="EMBL" id="LR900453">
    <property type="protein sequence ID" value="CAD7245725.1"/>
    <property type="molecule type" value="Genomic_DNA"/>
</dbReference>
<accession>A0A7R9A6L4</accession>
<dbReference type="InterPro" id="IPR038178">
    <property type="entry name" value="Kringle_sf"/>
</dbReference>
<name>A0A7R9A6L4_9CRUS</name>
<organism evidence="2">
    <name type="scientific">Darwinula stevensoni</name>
    <dbReference type="NCBI Taxonomy" id="69355"/>
    <lineage>
        <taxon>Eukaryota</taxon>
        <taxon>Metazoa</taxon>
        <taxon>Ecdysozoa</taxon>
        <taxon>Arthropoda</taxon>
        <taxon>Crustacea</taxon>
        <taxon>Oligostraca</taxon>
        <taxon>Ostracoda</taxon>
        <taxon>Podocopa</taxon>
        <taxon>Podocopida</taxon>
        <taxon>Darwinulocopina</taxon>
        <taxon>Darwinuloidea</taxon>
        <taxon>Darwinulidae</taxon>
        <taxon>Darwinula</taxon>
    </lineage>
</organism>
<evidence type="ECO:0000313" key="2">
    <source>
        <dbReference type="EMBL" id="CAD7245725.1"/>
    </source>
</evidence>
<dbReference type="AlphaFoldDB" id="A0A7R9A6L4"/>
<protein>
    <submittedName>
        <fullName evidence="2">Uncharacterized protein</fullName>
    </submittedName>
</protein>
<keyword evidence="1" id="KW-1015">Disulfide bond</keyword>